<proteinExistence type="predicted"/>
<reference evidence="1" key="1">
    <citation type="submission" date="2014-11" db="EMBL/GenBank/DDBJ databases">
        <authorList>
            <person name="Amaro Gonzalez C."/>
        </authorList>
    </citation>
    <scope>NUCLEOTIDE SEQUENCE</scope>
</reference>
<name>A0A0E9R5B6_ANGAN</name>
<accession>A0A0E9R5B6</accession>
<protein>
    <submittedName>
        <fullName evidence="1">Uncharacterized protein</fullName>
    </submittedName>
</protein>
<evidence type="ECO:0000313" key="1">
    <source>
        <dbReference type="EMBL" id="JAH23957.1"/>
    </source>
</evidence>
<dbReference type="AlphaFoldDB" id="A0A0E9R5B6"/>
<organism evidence="1">
    <name type="scientific">Anguilla anguilla</name>
    <name type="common">European freshwater eel</name>
    <name type="synonym">Muraena anguilla</name>
    <dbReference type="NCBI Taxonomy" id="7936"/>
    <lineage>
        <taxon>Eukaryota</taxon>
        <taxon>Metazoa</taxon>
        <taxon>Chordata</taxon>
        <taxon>Craniata</taxon>
        <taxon>Vertebrata</taxon>
        <taxon>Euteleostomi</taxon>
        <taxon>Actinopterygii</taxon>
        <taxon>Neopterygii</taxon>
        <taxon>Teleostei</taxon>
        <taxon>Anguilliformes</taxon>
        <taxon>Anguillidae</taxon>
        <taxon>Anguilla</taxon>
    </lineage>
</organism>
<reference evidence="1" key="2">
    <citation type="journal article" date="2015" name="Fish Shellfish Immunol.">
        <title>Early steps in the European eel (Anguilla anguilla)-Vibrio vulnificus interaction in the gills: Role of the RtxA13 toxin.</title>
        <authorList>
            <person name="Callol A."/>
            <person name="Pajuelo D."/>
            <person name="Ebbesson L."/>
            <person name="Teles M."/>
            <person name="MacKenzie S."/>
            <person name="Amaro C."/>
        </authorList>
    </citation>
    <scope>NUCLEOTIDE SEQUENCE</scope>
</reference>
<sequence>MFLATQRLHQSPDHQSVRTPVEFNLRRYGVKERQLLQIVTSGCKLLGKGPGVARLVGTKQWKGL</sequence>
<dbReference type="EMBL" id="GBXM01084620">
    <property type="protein sequence ID" value="JAH23957.1"/>
    <property type="molecule type" value="Transcribed_RNA"/>
</dbReference>